<keyword evidence="9" id="KW-0812">Transmembrane</keyword>
<keyword evidence="12" id="KW-0833">Ubl conjugation pathway</keyword>
<dbReference type="PROSITE" id="PS50089">
    <property type="entry name" value="ZF_RING_2"/>
    <property type="match status" value="1"/>
</dbReference>
<evidence type="ECO:0000256" key="7">
    <source>
        <dbReference type="ARBA" id="ARBA00022593"/>
    </source>
</evidence>
<evidence type="ECO:0000256" key="20">
    <source>
        <dbReference type="SAM" id="MobiDB-lite"/>
    </source>
</evidence>
<dbReference type="GO" id="GO:0061630">
    <property type="term" value="F:ubiquitin protein ligase activity"/>
    <property type="evidence" value="ECO:0007669"/>
    <property type="project" value="UniProtKB-EC"/>
</dbReference>
<keyword evidence="15" id="KW-1133">Transmembrane helix</keyword>
<organism evidence="22 23">
    <name type="scientific">Plectosphaerella cucumerina</name>
    <dbReference type="NCBI Taxonomy" id="40658"/>
    <lineage>
        <taxon>Eukaryota</taxon>
        <taxon>Fungi</taxon>
        <taxon>Dikarya</taxon>
        <taxon>Ascomycota</taxon>
        <taxon>Pezizomycotina</taxon>
        <taxon>Sordariomycetes</taxon>
        <taxon>Hypocreomycetidae</taxon>
        <taxon>Glomerellales</taxon>
        <taxon>Plectosphaerellaceae</taxon>
        <taxon>Plectosphaerella</taxon>
    </lineage>
</organism>
<feature type="domain" description="RING-type" evidence="21">
    <location>
        <begin position="379"/>
        <end position="417"/>
    </location>
</feature>
<evidence type="ECO:0000256" key="17">
    <source>
        <dbReference type="ARBA" id="ARBA00023140"/>
    </source>
</evidence>
<evidence type="ECO:0000256" key="18">
    <source>
        <dbReference type="ARBA" id="ARBA00041230"/>
    </source>
</evidence>
<evidence type="ECO:0000256" key="12">
    <source>
        <dbReference type="ARBA" id="ARBA00022786"/>
    </source>
</evidence>
<feature type="compositionally biased region" description="Basic and acidic residues" evidence="20">
    <location>
        <begin position="164"/>
        <end position="173"/>
    </location>
</feature>
<evidence type="ECO:0000313" key="22">
    <source>
        <dbReference type="EMBL" id="KAH7376049.1"/>
    </source>
</evidence>
<evidence type="ECO:0000256" key="15">
    <source>
        <dbReference type="ARBA" id="ARBA00022989"/>
    </source>
</evidence>
<evidence type="ECO:0000256" key="1">
    <source>
        <dbReference type="ARBA" id="ARBA00000900"/>
    </source>
</evidence>
<comment type="caution">
    <text evidence="22">The sequence shown here is derived from an EMBL/GenBank/DDBJ whole genome shotgun (WGS) entry which is preliminary data.</text>
</comment>
<gene>
    <name evidence="22" type="ORF">B0T11DRAFT_16270</name>
</gene>
<keyword evidence="11 19" id="KW-0863">Zinc-finger</keyword>
<evidence type="ECO:0000256" key="8">
    <source>
        <dbReference type="ARBA" id="ARBA00022679"/>
    </source>
</evidence>
<dbReference type="CDD" id="cd16527">
    <property type="entry name" value="RING-HC_PEX10"/>
    <property type="match status" value="1"/>
</dbReference>
<dbReference type="OrthoDB" id="6270329at2759"/>
<feature type="compositionally biased region" description="Acidic residues" evidence="20">
    <location>
        <begin position="174"/>
        <end position="183"/>
    </location>
</feature>
<keyword evidence="16" id="KW-0472">Membrane</keyword>
<dbReference type="GO" id="GO:0005778">
    <property type="term" value="C:peroxisomal membrane"/>
    <property type="evidence" value="ECO:0007669"/>
    <property type="project" value="UniProtKB-SubCell"/>
</dbReference>
<dbReference type="PANTHER" id="PTHR23350:SF0">
    <property type="entry name" value="PEROXISOME BIOGENESIS FACTOR 10"/>
    <property type="match status" value="1"/>
</dbReference>
<evidence type="ECO:0000256" key="10">
    <source>
        <dbReference type="ARBA" id="ARBA00022723"/>
    </source>
</evidence>
<evidence type="ECO:0000256" key="4">
    <source>
        <dbReference type="ARBA" id="ARBA00008704"/>
    </source>
</evidence>
<comment type="pathway">
    <text evidence="3">Protein modification; protein ubiquitination.</text>
</comment>
<evidence type="ECO:0000256" key="3">
    <source>
        <dbReference type="ARBA" id="ARBA00004906"/>
    </source>
</evidence>
<evidence type="ECO:0000313" key="23">
    <source>
        <dbReference type="Proteomes" id="UP000813385"/>
    </source>
</evidence>
<dbReference type="SUPFAM" id="SSF57850">
    <property type="entry name" value="RING/U-box"/>
    <property type="match status" value="1"/>
</dbReference>
<dbReference type="PROSITE" id="PS00518">
    <property type="entry name" value="ZF_RING_1"/>
    <property type="match status" value="1"/>
</dbReference>
<dbReference type="SMART" id="SM00184">
    <property type="entry name" value="RING"/>
    <property type="match status" value="1"/>
</dbReference>
<dbReference type="InterPro" id="IPR025654">
    <property type="entry name" value="PEX2/10"/>
</dbReference>
<dbReference type="GO" id="GO:0016567">
    <property type="term" value="P:protein ubiquitination"/>
    <property type="evidence" value="ECO:0007669"/>
    <property type="project" value="UniProtKB-ARBA"/>
</dbReference>
<keyword evidence="10" id="KW-0479">Metal-binding</keyword>
<keyword evidence="14" id="KW-0653">Protein transport</keyword>
<keyword evidence="8" id="KW-0808">Transferase</keyword>
<dbReference type="Pfam" id="PF04757">
    <property type="entry name" value="Pex2_Pex12"/>
    <property type="match status" value="1"/>
</dbReference>
<dbReference type="GO" id="GO:0016562">
    <property type="term" value="P:protein import into peroxisome matrix, receptor recycling"/>
    <property type="evidence" value="ECO:0007669"/>
    <property type="project" value="UniProtKB-ARBA"/>
</dbReference>
<feature type="region of interest" description="Disordered" evidence="20">
    <location>
        <begin position="163"/>
        <end position="199"/>
    </location>
</feature>
<evidence type="ECO:0000256" key="2">
    <source>
        <dbReference type="ARBA" id="ARBA00004585"/>
    </source>
</evidence>
<name>A0A8K0TT49_9PEZI</name>
<dbReference type="PANTHER" id="PTHR23350">
    <property type="entry name" value="PEROXISOME ASSEMBLY PROTEIN 10"/>
    <property type="match status" value="1"/>
</dbReference>
<keyword evidence="6" id="KW-0813">Transport</keyword>
<evidence type="ECO:0000256" key="11">
    <source>
        <dbReference type="ARBA" id="ARBA00022771"/>
    </source>
</evidence>
<evidence type="ECO:0000256" key="13">
    <source>
        <dbReference type="ARBA" id="ARBA00022833"/>
    </source>
</evidence>
<evidence type="ECO:0000256" key="6">
    <source>
        <dbReference type="ARBA" id="ARBA00022448"/>
    </source>
</evidence>
<dbReference type="Proteomes" id="UP000813385">
    <property type="component" value="Unassembled WGS sequence"/>
</dbReference>
<dbReference type="Pfam" id="PF13639">
    <property type="entry name" value="zf-RING_2"/>
    <property type="match status" value="1"/>
</dbReference>
<evidence type="ECO:0000256" key="19">
    <source>
        <dbReference type="PROSITE-ProRule" id="PRU00175"/>
    </source>
</evidence>
<accession>A0A8K0TT49</accession>
<evidence type="ECO:0000256" key="5">
    <source>
        <dbReference type="ARBA" id="ARBA00012483"/>
    </source>
</evidence>
<dbReference type="InterPro" id="IPR001841">
    <property type="entry name" value="Znf_RING"/>
</dbReference>
<keyword evidence="7" id="KW-0962">Peroxisome biogenesis</keyword>
<proteinExistence type="inferred from homology"/>
<evidence type="ECO:0000256" key="14">
    <source>
        <dbReference type="ARBA" id="ARBA00022927"/>
    </source>
</evidence>
<comment type="similarity">
    <text evidence="4">Belongs to the pex2/pex10/pex12 family.</text>
</comment>
<keyword evidence="23" id="KW-1185">Reference proteome</keyword>
<dbReference type="InterPro" id="IPR013083">
    <property type="entry name" value="Znf_RING/FYVE/PHD"/>
</dbReference>
<keyword evidence="13" id="KW-0862">Zinc</keyword>
<protein>
    <recommendedName>
        <fullName evidence="5">RING-type E3 ubiquitin transferase</fullName>
        <ecNumber evidence="5">2.3.2.27</ecNumber>
    </recommendedName>
    <alternativeName>
        <fullName evidence="18">Peroxin-10</fullName>
    </alternativeName>
</protein>
<dbReference type="InterPro" id="IPR017907">
    <property type="entry name" value="Znf_RING_CS"/>
</dbReference>
<dbReference type="Gene3D" id="3.30.40.10">
    <property type="entry name" value="Zinc/RING finger domain, C3HC4 (zinc finger)"/>
    <property type="match status" value="1"/>
</dbReference>
<reference evidence="22" key="1">
    <citation type="journal article" date="2021" name="Nat. Commun.">
        <title>Genetic determinants of endophytism in the Arabidopsis root mycobiome.</title>
        <authorList>
            <person name="Mesny F."/>
            <person name="Miyauchi S."/>
            <person name="Thiergart T."/>
            <person name="Pickel B."/>
            <person name="Atanasova L."/>
            <person name="Karlsson M."/>
            <person name="Huettel B."/>
            <person name="Barry K.W."/>
            <person name="Haridas S."/>
            <person name="Chen C."/>
            <person name="Bauer D."/>
            <person name="Andreopoulos W."/>
            <person name="Pangilinan J."/>
            <person name="LaButti K."/>
            <person name="Riley R."/>
            <person name="Lipzen A."/>
            <person name="Clum A."/>
            <person name="Drula E."/>
            <person name="Henrissat B."/>
            <person name="Kohler A."/>
            <person name="Grigoriev I.V."/>
            <person name="Martin F.M."/>
            <person name="Hacquard S."/>
        </authorList>
    </citation>
    <scope>NUCLEOTIDE SEQUENCE</scope>
    <source>
        <strain evidence="22">MPI-CAGE-AT-0016</strain>
    </source>
</reference>
<dbReference type="AlphaFoldDB" id="A0A8K0TT49"/>
<comment type="catalytic activity">
    <reaction evidence="1">
        <text>S-ubiquitinyl-[E2 ubiquitin-conjugating enzyme]-L-cysteine + [acceptor protein]-L-lysine = [E2 ubiquitin-conjugating enzyme]-L-cysteine + N(6)-ubiquitinyl-[acceptor protein]-L-lysine.</text>
        <dbReference type="EC" id="2.3.2.27"/>
    </reaction>
</comment>
<evidence type="ECO:0000256" key="9">
    <source>
        <dbReference type="ARBA" id="ARBA00022692"/>
    </source>
</evidence>
<sequence>MSIPPSPPAAPALAPAPSPADALSSPYPYAAAPDIIRAHQKDAYFRGTLAGDMADIHRRLLGARSAHAWSGETRTVADVLYLSLTTLLGNRTLGEEYTDVVQIDASSSGAAGLPDLSRRASYIAGSVLLPYALGRVLPGFRAAVRRRLEGRLARLQRAAAASKQEADAVRDEAEAQDDNDDDVDTKSKPTSRKHTPRTAEREQALWRYVLANLGTLTSSAPLHALTLATFYFSGTYYELSKRVLGLRYVFTREVPATPDRAGYELLGLLLLVQLSVQAYMHVRHTLSSALLLPSSARRDNATPLPIPDVSLSDNAYTANTAVLLPDTPSPAGGIGAARHARVDLARLTHTPPLAAGAARYHLADEKVMAFVAGRQQRKCTLCLEEMRDPAATQCGHVFCWECIGDWVREKPECPLCRREAMVQHILPLQVA</sequence>
<evidence type="ECO:0000256" key="16">
    <source>
        <dbReference type="ARBA" id="ARBA00023136"/>
    </source>
</evidence>
<comment type="subcellular location">
    <subcellularLocation>
        <location evidence="2">Peroxisome membrane</location>
        <topology evidence="2">Multi-pass membrane protein</topology>
    </subcellularLocation>
</comment>
<keyword evidence="17" id="KW-0576">Peroxisome</keyword>
<dbReference type="EC" id="2.3.2.27" evidence="5"/>
<dbReference type="FunFam" id="3.30.40.10:FF:000395">
    <property type="entry name" value="Putative Peroxisome biosynthesis protein (Peroxin-10)"/>
    <property type="match status" value="1"/>
</dbReference>
<dbReference type="InterPro" id="IPR006845">
    <property type="entry name" value="Pex_N"/>
</dbReference>
<evidence type="ECO:0000259" key="21">
    <source>
        <dbReference type="PROSITE" id="PS50089"/>
    </source>
</evidence>
<dbReference type="EMBL" id="JAGPXD010000001">
    <property type="protein sequence ID" value="KAH7376049.1"/>
    <property type="molecule type" value="Genomic_DNA"/>
</dbReference>
<dbReference type="GO" id="GO:0008270">
    <property type="term" value="F:zinc ion binding"/>
    <property type="evidence" value="ECO:0007669"/>
    <property type="project" value="UniProtKB-KW"/>
</dbReference>